<dbReference type="PANTHER" id="PTHR43124">
    <property type="entry name" value="PURINE EFFLUX PUMP PBUE"/>
    <property type="match status" value="1"/>
</dbReference>
<feature type="region of interest" description="Disordered" evidence="6">
    <location>
        <begin position="186"/>
        <end position="214"/>
    </location>
</feature>
<feature type="transmembrane region" description="Helical" evidence="7">
    <location>
        <begin position="267"/>
        <end position="287"/>
    </location>
</feature>
<evidence type="ECO:0000256" key="6">
    <source>
        <dbReference type="SAM" id="MobiDB-lite"/>
    </source>
</evidence>
<comment type="caution">
    <text evidence="9">The sequence shown here is derived from an EMBL/GenBank/DDBJ whole genome shotgun (WGS) entry which is preliminary data.</text>
</comment>
<organism evidence="9 10">
    <name type="scientific">Georgenia daeguensis</name>
    <dbReference type="NCBI Taxonomy" id="908355"/>
    <lineage>
        <taxon>Bacteria</taxon>
        <taxon>Bacillati</taxon>
        <taxon>Actinomycetota</taxon>
        <taxon>Actinomycetes</taxon>
        <taxon>Micrococcales</taxon>
        <taxon>Bogoriellaceae</taxon>
        <taxon>Georgenia</taxon>
    </lineage>
</organism>
<sequence length="416" mass="41526">MNRARWGAVAPLILGTTASQALLVVLAPTVVAIGADLGASVATVGQARSVTAAVAITVSVILSTRPAVWPVPRLLKAGALLAVLACALVAAAGSVGTFLAAHVLVGIAFALLLSGGFGGLGSFEGSERAWAAGHVAAANALAWVVVNPVAAWLTAAWSWRAAQAVPATIAVVALLSARRSVPVEAAPESGPAGPGLAPPGSGLAPPGPMATAQPSVTAGRWAPLTDPSARRWVVAETAAFTAWTSLLTFAGAYFIQRTAADEATVGWLLAAGAAAYLLTSTRSAVLARRLRTRTLVAASATAMGLLMPLMLAVASTRVGAVVAFCLLGLLAGIRTPASARLGLDQLPGRSGAMMATRTAATQLGYLLGAVAGGTLIAVWGYRALGLALGAVMLLSAALALRIADSRRPPGASGSVR</sequence>
<gene>
    <name evidence="9" type="ORF">GCM10022262_23650</name>
</gene>
<dbReference type="PROSITE" id="PS50850">
    <property type="entry name" value="MFS"/>
    <property type="match status" value="1"/>
</dbReference>
<keyword evidence="3 7" id="KW-0812">Transmembrane</keyword>
<feature type="transmembrane region" description="Helical" evidence="7">
    <location>
        <begin position="233"/>
        <end position="255"/>
    </location>
</feature>
<name>A0ABP8EVL0_9MICO</name>
<keyword evidence="5 7" id="KW-0472">Membrane</keyword>
<dbReference type="Gene3D" id="1.20.1250.20">
    <property type="entry name" value="MFS general substrate transporter like domains"/>
    <property type="match status" value="2"/>
</dbReference>
<dbReference type="Proteomes" id="UP001499841">
    <property type="component" value="Unassembled WGS sequence"/>
</dbReference>
<dbReference type="InterPro" id="IPR020846">
    <property type="entry name" value="MFS_dom"/>
</dbReference>
<keyword evidence="2" id="KW-1003">Cell membrane</keyword>
<evidence type="ECO:0000259" key="8">
    <source>
        <dbReference type="PROSITE" id="PS50850"/>
    </source>
</evidence>
<evidence type="ECO:0000256" key="7">
    <source>
        <dbReference type="SAM" id="Phobius"/>
    </source>
</evidence>
<evidence type="ECO:0000256" key="4">
    <source>
        <dbReference type="ARBA" id="ARBA00022989"/>
    </source>
</evidence>
<accession>A0ABP8EVL0</accession>
<feature type="transmembrane region" description="Helical" evidence="7">
    <location>
        <begin position="159"/>
        <end position="177"/>
    </location>
</feature>
<feature type="transmembrane region" description="Helical" evidence="7">
    <location>
        <begin position="320"/>
        <end position="343"/>
    </location>
</feature>
<dbReference type="PANTHER" id="PTHR43124:SF3">
    <property type="entry name" value="CHLORAMPHENICOL EFFLUX PUMP RV0191"/>
    <property type="match status" value="1"/>
</dbReference>
<evidence type="ECO:0000256" key="5">
    <source>
        <dbReference type="ARBA" id="ARBA00023136"/>
    </source>
</evidence>
<protein>
    <recommendedName>
        <fullName evidence="8">Major facilitator superfamily (MFS) profile domain-containing protein</fullName>
    </recommendedName>
</protein>
<evidence type="ECO:0000256" key="2">
    <source>
        <dbReference type="ARBA" id="ARBA00022475"/>
    </source>
</evidence>
<proteinExistence type="predicted"/>
<feature type="compositionally biased region" description="Low complexity" evidence="6">
    <location>
        <begin position="186"/>
        <end position="204"/>
    </location>
</feature>
<feature type="domain" description="Major facilitator superfamily (MFS) profile" evidence="8">
    <location>
        <begin position="229"/>
        <end position="416"/>
    </location>
</feature>
<feature type="transmembrane region" description="Helical" evidence="7">
    <location>
        <begin position="363"/>
        <end position="380"/>
    </location>
</feature>
<dbReference type="RefSeq" id="WP_345041368.1">
    <property type="nucleotide sequence ID" value="NZ_BAABBA010000010.1"/>
</dbReference>
<reference evidence="10" key="1">
    <citation type="journal article" date="2019" name="Int. J. Syst. Evol. Microbiol.">
        <title>The Global Catalogue of Microorganisms (GCM) 10K type strain sequencing project: providing services to taxonomists for standard genome sequencing and annotation.</title>
        <authorList>
            <consortium name="The Broad Institute Genomics Platform"/>
            <consortium name="The Broad Institute Genome Sequencing Center for Infectious Disease"/>
            <person name="Wu L."/>
            <person name="Ma J."/>
        </authorList>
    </citation>
    <scope>NUCLEOTIDE SEQUENCE [LARGE SCALE GENOMIC DNA]</scope>
    <source>
        <strain evidence="10">JCM 17459</strain>
    </source>
</reference>
<dbReference type="InterPro" id="IPR036259">
    <property type="entry name" value="MFS_trans_sf"/>
</dbReference>
<dbReference type="Pfam" id="PF07690">
    <property type="entry name" value="MFS_1"/>
    <property type="match status" value="1"/>
</dbReference>
<feature type="transmembrane region" description="Helical" evidence="7">
    <location>
        <begin position="42"/>
        <end position="62"/>
    </location>
</feature>
<keyword evidence="4 7" id="KW-1133">Transmembrane helix</keyword>
<dbReference type="InterPro" id="IPR011701">
    <property type="entry name" value="MFS"/>
</dbReference>
<dbReference type="SUPFAM" id="SSF103473">
    <property type="entry name" value="MFS general substrate transporter"/>
    <property type="match status" value="1"/>
</dbReference>
<feature type="transmembrane region" description="Helical" evidence="7">
    <location>
        <begin position="386"/>
        <end position="403"/>
    </location>
</feature>
<feature type="transmembrane region" description="Helical" evidence="7">
    <location>
        <begin position="74"/>
        <end position="93"/>
    </location>
</feature>
<feature type="transmembrane region" description="Helical" evidence="7">
    <location>
        <begin position="294"/>
        <end position="314"/>
    </location>
</feature>
<evidence type="ECO:0000313" key="9">
    <source>
        <dbReference type="EMBL" id="GAA4288005.1"/>
    </source>
</evidence>
<dbReference type="EMBL" id="BAABBA010000010">
    <property type="protein sequence ID" value="GAA4288005.1"/>
    <property type="molecule type" value="Genomic_DNA"/>
</dbReference>
<dbReference type="InterPro" id="IPR050189">
    <property type="entry name" value="MFS_Efflux_Transporters"/>
</dbReference>
<evidence type="ECO:0000256" key="3">
    <source>
        <dbReference type="ARBA" id="ARBA00022692"/>
    </source>
</evidence>
<feature type="transmembrane region" description="Helical" evidence="7">
    <location>
        <begin position="99"/>
        <end position="120"/>
    </location>
</feature>
<feature type="transmembrane region" description="Helical" evidence="7">
    <location>
        <begin position="132"/>
        <end position="153"/>
    </location>
</feature>
<evidence type="ECO:0000313" key="10">
    <source>
        <dbReference type="Proteomes" id="UP001499841"/>
    </source>
</evidence>
<keyword evidence="10" id="KW-1185">Reference proteome</keyword>
<evidence type="ECO:0000256" key="1">
    <source>
        <dbReference type="ARBA" id="ARBA00004651"/>
    </source>
</evidence>
<comment type="subcellular location">
    <subcellularLocation>
        <location evidence="1">Cell membrane</location>
        <topology evidence="1">Multi-pass membrane protein</topology>
    </subcellularLocation>
</comment>